<dbReference type="AlphaFoldDB" id="A0A1B6MKL7"/>
<accession>A0A1B6MKL7</accession>
<gene>
    <name evidence="2" type="ORF">g.53596</name>
</gene>
<name>A0A1B6MKL7_9HEMI</name>
<evidence type="ECO:0000313" key="2">
    <source>
        <dbReference type="EMBL" id="JAT36500.1"/>
    </source>
</evidence>
<organism evidence="2">
    <name type="scientific">Graphocephala atropunctata</name>
    <dbReference type="NCBI Taxonomy" id="36148"/>
    <lineage>
        <taxon>Eukaryota</taxon>
        <taxon>Metazoa</taxon>
        <taxon>Ecdysozoa</taxon>
        <taxon>Arthropoda</taxon>
        <taxon>Hexapoda</taxon>
        <taxon>Insecta</taxon>
        <taxon>Pterygota</taxon>
        <taxon>Neoptera</taxon>
        <taxon>Paraneoptera</taxon>
        <taxon>Hemiptera</taxon>
        <taxon>Auchenorrhyncha</taxon>
        <taxon>Membracoidea</taxon>
        <taxon>Cicadellidae</taxon>
        <taxon>Cicadellinae</taxon>
        <taxon>Cicadellini</taxon>
        <taxon>Graphocephala</taxon>
    </lineage>
</organism>
<sequence>MRPLIALTVACVNVTACLALQFVSSPNERAFDFFTAPRSQGQSSQENTIVIQSKSYNVSDTNKSIAENAKLRRNIYVQNEDNSEENYTEPKLPYYAIDCGDDKLCLEAHGIDSAQPTFKPYTQEELEKLLAQYAASHGKPPEVQ</sequence>
<dbReference type="EMBL" id="GEBQ01003477">
    <property type="protein sequence ID" value="JAT36500.1"/>
    <property type="molecule type" value="Transcribed_RNA"/>
</dbReference>
<keyword evidence="1" id="KW-0732">Signal</keyword>
<feature type="chain" id="PRO_5008588385" evidence="1">
    <location>
        <begin position="20"/>
        <end position="144"/>
    </location>
</feature>
<protein>
    <submittedName>
        <fullName evidence="2">Uncharacterized protein</fullName>
    </submittedName>
</protein>
<feature type="non-terminal residue" evidence="2">
    <location>
        <position position="144"/>
    </location>
</feature>
<proteinExistence type="predicted"/>
<feature type="signal peptide" evidence="1">
    <location>
        <begin position="1"/>
        <end position="19"/>
    </location>
</feature>
<reference evidence="2" key="1">
    <citation type="submission" date="2015-11" db="EMBL/GenBank/DDBJ databases">
        <title>De novo transcriptome assembly of four potential Pierce s Disease insect vectors from Arizona vineyards.</title>
        <authorList>
            <person name="Tassone E.E."/>
        </authorList>
    </citation>
    <scope>NUCLEOTIDE SEQUENCE</scope>
</reference>
<evidence type="ECO:0000256" key="1">
    <source>
        <dbReference type="SAM" id="SignalP"/>
    </source>
</evidence>